<feature type="transmembrane region" description="Helical" evidence="5">
    <location>
        <begin position="169"/>
        <end position="195"/>
    </location>
</feature>
<feature type="transmembrane region" description="Helical" evidence="5">
    <location>
        <begin position="128"/>
        <end position="149"/>
    </location>
</feature>
<evidence type="ECO:0000256" key="2">
    <source>
        <dbReference type="ARBA" id="ARBA00022692"/>
    </source>
</evidence>
<evidence type="ECO:0000256" key="5">
    <source>
        <dbReference type="HAMAP-Rule" id="MF_00902"/>
    </source>
</evidence>
<feature type="transmembrane region" description="Helical" evidence="5">
    <location>
        <begin position="86"/>
        <end position="107"/>
    </location>
</feature>
<dbReference type="EMBL" id="JABSNM010000003">
    <property type="protein sequence ID" value="NRT55261.1"/>
    <property type="molecule type" value="Genomic_DNA"/>
</dbReference>
<keyword evidence="3 5" id="KW-1133">Transmembrane helix</keyword>
<evidence type="ECO:0000313" key="6">
    <source>
        <dbReference type="EMBL" id="NRT55261.1"/>
    </source>
</evidence>
<dbReference type="HAMAP" id="MF_00902">
    <property type="entry name" value="TatC"/>
    <property type="match status" value="1"/>
</dbReference>
<dbReference type="PANTHER" id="PTHR30371">
    <property type="entry name" value="SEC-INDEPENDENT PROTEIN TRANSLOCASE PROTEIN TATC"/>
    <property type="match status" value="1"/>
</dbReference>
<dbReference type="InterPro" id="IPR002033">
    <property type="entry name" value="TatC"/>
</dbReference>
<comment type="caution">
    <text evidence="5">Lacks conserved residue(s) required for the propagation of feature annotation.</text>
</comment>
<evidence type="ECO:0000313" key="7">
    <source>
        <dbReference type="Proteomes" id="UP001516061"/>
    </source>
</evidence>
<dbReference type="NCBIfam" id="TIGR00945">
    <property type="entry name" value="tatC"/>
    <property type="match status" value="1"/>
</dbReference>
<proteinExistence type="inferred from homology"/>
<evidence type="ECO:0000256" key="1">
    <source>
        <dbReference type="ARBA" id="ARBA00004141"/>
    </source>
</evidence>
<dbReference type="RefSeq" id="WP_173804240.1">
    <property type="nucleotide sequence ID" value="NZ_JABSNM010000003.1"/>
</dbReference>
<evidence type="ECO:0000256" key="3">
    <source>
        <dbReference type="ARBA" id="ARBA00022989"/>
    </source>
</evidence>
<comment type="subunit">
    <text evidence="5">The Tat system comprises two distinct complexes: a TatABC complex, containing multiple copies of TatA, TatB and TatC subunits, and a separate TatA complex, containing only TatA subunits. Substrates initially bind to the TatABC complex, which probably triggers association of the separate TatA complex to form the active translocon.</text>
</comment>
<keyword evidence="5" id="KW-0813">Transport</keyword>
<accession>A0ABX2FZ14</accession>
<comment type="caution">
    <text evidence="6">The sequence shown here is derived from an EMBL/GenBank/DDBJ whole genome shotgun (WGS) entry which is preliminary data.</text>
</comment>
<comment type="subcellular location">
    <subcellularLocation>
        <location evidence="5">Cell membrane</location>
        <topology evidence="5">Multi-pass membrane protein</topology>
    </subcellularLocation>
    <subcellularLocation>
        <location evidence="1">Membrane</location>
        <topology evidence="1">Multi-pass membrane protein</topology>
    </subcellularLocation>
</comment>
<reference evidence="6 7" key="1">
    <citation type="submission" date="2020-05" db="EMBL/GenBank/DDBJ databases">
        <title>Genomic Encyclopedia of Type Strains, Phase IV (KMG-V): Genome sequencing to study the core and pangenomes of soil and plant-associated prokaryotes.</title>
        <authorList>
            <person name="Whitman W."/>
        </authorList>
    </citation>
    <scope>NUCLEOTIDE SEQUENCE [LARGE SCALE GENOMIC DNA]</scope>
    <source>
        <strain evidence="6 7">C29</strain>
    </source>
</reference>
<dbReference type="PRINTS" id="PR01840">
    <property type="entry name" value="TATCFAMILY"/>
</dbReference>
<keyword evidence="5" id="KW-0653">Protein transport</keyword>
<feature type="transmembrane region" description="Helical" evidence="5">
    <location>
        <begin position="207"/>
        <end position="230"/>
    </location>
</feature>
<dbReference type="Proteomes" id="UP001516061">
    <property type="component" value="Unassembled WGS sequence"/>
</dbReference>
<dbReference type="Pfam" id="PF00902">
    <property type="entry name" value="TatC"/>
    <property type="match status" value="1"/>
</dbReference>
<sequence length="267" mass="28928">MSSSPDHQPDELAGTEAPFVSHLIELRDRLLHAIYGVAAIFALLCFYPGPSHVYDLLAMPLVKSLPEGSKMIAVGVVSPFLIPIKVTLLVALGVALPWVLHQVWAFVAPGLYRHERRLVLPLVASSTILFYLGVAFCYFFVFGQAFPAIQKMAPASVAVSPDIEAYLDFVLTMFIAFGVAFEVPVAVVVLTRLGIVEVAQLREFRRYFWVAAAAVAGMVTPPDAVSMIALLIPMGMLYEVGIWASGFFMTYSAAPDEDGGSSGRTDA</sequence>
<keyword evidence="2 5" id="KW-0812">Transmembrane</keyword>
<keyword evidence="7" id="KW-1185">Reference proteome</keyword>
<keyword evidence="5" id="KW-1003">Cell membrane</keyword>
<evidence type="ECO:0000256" key="4">
    <source>
        <dbReference type="ARBA" id="ARBA00023136"/>
    </source>
</evidence>
<organism evidence="6 7">
    <name type="scientific">Sphaerotilus uruguayifluvii</name>
    <dbReference type="NCBI Taxonomy" id="2735897"/>
    <lineage>
        <taxon>Bacteria</taxon>
        <taxon>Pseudomonadati</taxon>
        <taxon>Pseudomonadota</taxon>
        <taxon>Betaproteobacteria</taxon>
        <taxon>Burkholderiales</taxon>
        <taxon>Sphaerotilaceae</taxon>
        <taxon>Sphaerotilus</taxon>
    </lineage>
</organism>
<keyword evidence="5" id="KW-0811">Translocation</keyword>
<dbReference type="PANTHER" id="PTHR30371:SF0">
    <property type="entry name" value="SEC-INDEPENDENT PROTEIN TRANSLOCASE PROTEIN TATC, CHLOROPLASTIC-RELATED"/>
    <property type="match status" value="1"/>
</dbReference>
<comment type="similarity">
    <text evidence="5">Belongs to the TatC family.</text>
</comment>
<name>A0ABX2FZ14_9BURK</name>
<comment type="function">
    <text evidence="5">Part of the twin-arginine translocation (Tat) system that transports large folded proteins containing a characteristic twin-arginine motif in their signal peptide across membranes. Together with TatB, TatC is part of a receptor directly interacting with Tat signal peptides.</text>
</comment>
<keyword evidence="4 5" id="KW-0472">Membrane</keyword>
<protein>
    <recommendedName>
        <fullName evidence="5">Sec-independent protein translocase protein TatC</fullName>
    </recommendedName>
</protein>
<feature type="transmembrane region" description="Helical" evidence="5">
    <location>
        <begin position="30"/>
        <end position="49"/>
    </location>
</feature>
<gene>
    <name evidence="5" type="primary">tatC</name>
    <name evidence="6" type="ORF">HNQ01_000971</name>
</gene>